<feature type="domain" description="WRKY" evidence="8">
    <location>
        <begin position="133"/>
        <end position="196"/>
    </location>
</feature>
<dbReference type="InterPro" id="IPR003657">
    <property type="entry name" value="WRKY_dom"/>
</dbReference>
<evidence type="ECO:0000256" key="7">
    <source>
        <dbReference type="SAM" id="MobiDB-lite"/>
    </source>
</evidence>
<feature type="region of interest" description="Disordered" evidence="7">
    <location>
        <begin position="251"/>
        <end position="272"/>
    </location>
</feature>
<accession>B4FF09</accession>
<evidence type="ECO:0000256" key="5">
    <source>
        <dbReference type="ARBA" id="ARBA00023242"/>
    </source>
</evidence>
<dbReference type="GO" id="GO:0010150">
    <property type="term" value="P:leaf senescence"/>
    <property type="evidence" value="ECO:0007669"/>
    <property type="project" value="UniProtKB-ARBA"/>
</dbReference>
<comment type="similarity">
    <text evidence="6">Belongs to the WRKY group III family.</text>
</comment>
<evidence type="ECO:0000259" key="8">
    <source>
        <dbReference type="PROSITE" id="PS50811"/>
    </source>
</evidence>
<dbReference type="SUPFAM" id="SSF118290">
    <property type="entry name" value="WRKY DNA-binding domain"/>
    <property type="match status" value="1"/>
</dbReference>
<dbReference type="GO" id="GO:0010193">
    <property type="term" value="P:response to ozone"/>
    <property type="evidence" value="ECO:0007669"/>
    <property type="project" value="UniProtKB-ARBA"/>
</dbReference>
<feature type="region of interest" description="Disordered" evidence="7">
    <location>
        <begin position="75"/>
        <end position="144"/>
    </location>
</feature>
<name>B4FF09_MAIZE</name>
<evidence type="ECO:0000256" key="6">
    <source>
        <dbReference type="ARBA" id="ARBA00060850"/>
    </source>
</evidence>
<dbReference type="Gene3D" id="2.20.25.80">
    <property type="entry name" value="WRKY domain"/>
    <property type="match status" value="1"/>
</dbReference>
<keyword evidence="5" id="KW-0539">Nucleus</keyword>
<evidence type="ECO:0000256" key="2">
    <source>
        <dbReference type="ARBA" id="ARBA00023015"/>
    </source>
</evidence>
<keyword evidence="2" id="KW-0805">Transcription regulation</keyword>
<evidence type="ECO:0000313" key="9">
    <source>
        <dbReference type="EMBL" id="ACF80702.1"/>
    </source>
</evidence>
<dbReference type="PANTHER" id="PTHR32096:SF143">
    <property type="entry name" value="OS09G0334500 PROTEIN"/>
    <property type="match status" value="1"/>
</dbReference>
<reference evidence="9" key="1">
    <citation type="journal article" date="2009" name="PLoS Genet.">
        <title>Sequencing, mapping, and analysis of 27,455 maize full-length cDNAs.</title>
        <authorList>
            <person name="Soderlund C."/>
            <person name="Descour A."/>
            <person name="Kudrna D."/>
            <person name="Bomhoff M."/>
            <person name="Boyd L."/>
            <person name="Currie J."/>
            <person name="Angelova A."/>
            <person name="Collura K."/>
            <person name="Wissotski M."/>
            <person name="Ashley E."/>
            <person name="Morrow D."/>
            <person name="Fernandes J."/>
            <person name="Walbot V."/>
            <person name="Yu Y."/>
        </authorList>
    </citation>
    <scope>NUCLEOTIDE SEQUENCE</scope>
    <source>
        <strain evidence="9">B73</strain>
    </source>
</reference>
<dbReference type="GO" id="GO:0005634">
    <property type="term" value="C:nucleus"/>
    <property type="evidence" value="ECO:0007669"/>
    <property type="project" value="UniProtKB-SubCell"/>
</dbReference>
<protein>
    <recommendedName>
        <fullName evidence="8">WRKY domain-containing protein</fullName>
    </recommendedName>
</protein>
<dbReference type="GO" id="GO:0009751">
    <property type="term" value="P:response to salicylic acid"/>
    <property type="evidence" value="ECO:0007669"/>
    <property type="project" value="UniProtKB-ARBA"/>
</dbReference>
<dbReference type="GO" id="GO:0043565">
    <property type="term" value="F:sequence-specific DNA binding"/>
    <property type="evidence" value="ECO:0007669"/>
    <property type="project" value="InterPro"/>
</dbReference>
<dbReference type="GO" id="GO:0003700">
    <property type="term" value="F:DNA-binding transcription factor activity"/>
    <property type="evidence" value="ECO:0007669"/>
    <property type="project" value="InterPro"/>
</dbReference>
<organism evidence="9">
    <name type="scientific">Zea mays</name>
    <name type="common">Maize</name>
    <dbReference type="NCBI Taxonomy" id="4577"/>
    <lineage>
        <taxon>Eukaryota</taxon>
        <taxon>Viridiplantae</taxon>
        <taxon>Streptophyta</taxon>
        <taxon>Embryophyta</taxon>
        <taxon>Tracheophyta</taxon>
        <taxon>Spermatophyta</taxon>
        <taxon>Magnoliopsida</taxon>
        <taxon>Liliopsida</taxon>
        <taxon>Poales</taxon>
        <taxon>Poaceae</taxon>
        <taxon>PACMAD clade</taxon>
        <taxon>Panicoideae</taxon>
        <taxon>Andropogonodae</taxon>
        <taxon>Andropogoneae</taxon>
        <taxon>Tripsacinae</taxon>
        <taxon>Zea</taxon>
    </lineage>
</organism>
<dbReference type="PANTHER" id="PTHR32096">
    <property type="entry name" value="WRKY TRANSCRIPTION FACTOR 30-RELATED-RELATED"/>
    <property type="match status" value="1"/>
</dbReference>
<dbReference type="SMART" id="SM00774">
    <property type="entry name" value="WRKY"/>
    <property type="match status" value="1"/>
</dbReference>
<dbReference type="InterPro" id="IPR044810">
    <property type="entry name" value="WRKY_plant"/>
</dbReference>
<evidence type="ECO:0000256" key="1">
    <source>
        <dbReference type="ARBA" id="ARBA00004123"/>
    </source>
</evidence>
<evidence type="ECO:0000256" key="4">
    <source>
        <dbReference type="ARBA" id="ARBA00023163"/>
    </source>
</evidence>
<dbReference type="InterPro" id="IPR036576">
    <property type="entry name" value="WRKY_dom_sf"/>
</dbReference>
<dbReference type="FunFam" id="2.20.25.80:FF:000009">
    <property type="entry name" value="WRKY transcription factor 53"/>
    <property type="match status" value="1"/>
</dbReference>
<sequence>MATTETMEMGMGVVVDGVSSNGSGGCGGLVVTELSHIKELVRQLEVHLGGSPDLCKHLASQIFSLTERSIGLITSSSSSSGLDGARRKRSAGDAGLASPLSATPTSGVTDGPFKNTKKRKAMEQRRQRVSSAGGENPVDDGRSWRKYGQKEILGAKHPRGYYRCSHRYSHGCQATKQVQRTDEDPTLYDVIYHGEHTCAPHRPPAAAAAEHNPDARGHLQTLSAGLTVKTEGLPDPPRGRGRGAATPLYLSASSTPPSTSENWGVSPATSGSTHVASFRPFEAAEWRGQAEHQEVVSALVAAIAPPPAVDSLDDLLIDIDLDDIASSSRDPRVVAADVA</sequence>
<dbReference type="ExpressionAtlas" id="B4FF09">
    <property type="expression patterns" value="baseline and differential"/>
</dbReference>
<keyword evidence="4" id="KW-0804">Transcription</keyword>
<evidence type="ECO:0000256" key="3">
    <source>
        <dbReference type="ARBA" id="ARBA00023125"/>
    </source>
</evidence>
<dbReference type="EMBL" id="BT035697">
    <property type="protein sequence ID" value="ACF80702.1"/>
    <property type="molecule type" value="mRNA"/>
</dbReference>
<proteinExistence type="evidence at transcript level"/>
<dbReference type="PROSITE" id="PS50811">
    <property type="entry name" value="WRKY"/>
    <property type="match status" value="1"/>
</dbReference>
<dbReference type="Pfam" id="PF03106">
    <property type="entry name" value="WRKY"/>
    <property type="match status" value="1"/>
</dbReference>
<dbReference type="GO" id="GO:0042542">
    <property type="term" value="P:response to hydrogen peroxide"/>
    <property type="evidence" value="ECO:0007669"/>
    <property type="project" value="UniProtKB-ARBA"/>
</dbReference>
<comment type="subcellular location">
    <subcellularLocation>
        <location evidence="1">Nucleus</location>
    </subcellularLocation>
</comment>
<keyword evidence="3" id="KW-0238">DNA-binding</keyword>
<dbReference type="AlphaFoldDB" id="B4FF09"/>